<reference evidence="1 2" key="1">
    <citation type="journal article" date="2017" name="Genome Biol. Evol.">
        <title>Phytophthora megakarya and P. palmivora, closely related causal agents of cacao black pod rot, underwent increases in genome sizes and gene numbers by different mechanisms.</title>
        <authorList>
            <person name="Ali S.S."/>
            <person name="Shao J."/>
            <person name="Lary D.J."/>
            <person name="Kronmiller B."/>
            <person name="Shen D."/>
            <person name="Strem M.D."/>
            <person name="Amoako-Attah I."/>
            <person name="Akrofi A.Y."/>
            <person name="Begoude B.A."/>
            <person name="Ten Hoopen G.M."/>
            <person name="Coulibaly K."/>
            <person name="Kebe B.I."/>
            <person name="Melnick R.L."/>
            <person name="Guiltinan M.J."/>
            <person name="Tyler B.M."/>
            <person name="Meinhardt L.W."/>
            <person name="Bailey B.A."/>
        </authorList>
    </citation>
    <scope>NUCLEOTIDE SEQUENCE [LARGE SCALE GENOMIC DNA]</scope>
    <source>
        <strain evidence="2">sbr112.9</strain>
    </source>
</reference>
<sequence>MMYDPDLYLPVWYVLTSGKTSQIYEHRFEFAMIKADTDSRIVGCFHFKQVLRRKMTEWWNGNSLNEDNINRIKNPLERYNRTLNDAFSVPHPDVVGMSQLGTNGCC</sequence>
<accession>A0A2P4Y9Q3</accession>
<dbReference type="OrthoDB" id="125533at2759"/>
<dbReference type="EMBL" id="NCKW01004877">
    <property type="protein sequence ID" value="POM74389.1"/>
    <property type="molecule type" value="Genomic_DNA"/>
</dbReference>
<dbReference type="AlphaFoldDB" id="A0A2P4Y9Q3"/>
<organism evidence="1 2">
    <name type="scientific">Phytophthora palmivora</name>
    <dbReference type="NCBI Taxonomy" id="4796"/>
    <lineage>
        <taxon>Eukaryota</taxon>
        <taxon>Sar</taxon>
        <taxon>Stramenopiles</taxon>
        <taxon>Oomycota</taxon>
        <taxon>Peronosporomycetes</taxon>
        <taxon>Peronosporales</taxon>
        <taxon>Peronosporaceae</taxon>
        <taxon>Phytophthora</taxon>
    </lineage>
</organism>
<dbReference type="Proteomes" id="UP000237271">
    <property type="component" value="Unassembled WGS sequence"/>
</dbReference>
<proteinExistence type="predicted"/>
<keyword evidence="2" id="KW-1185">Reference proteome</keyword>
<protein>
    <submittedName>
        <fullName evidence="1">Uncharacterized protein</fullName>
    </submittedName>
</protein>
<evidence type="ECO:0000313" key="1">
    <source>
        <dbReference type="EMBL" id="POM74389.1"/>
    </source>
</evidence>
<gene>
    <name evidence="1" type="ORF">PHPALM_8668</name>
</gene>
<comment type="caution">
    <text evidence="1">The sequence shown here is derived from an EMBL/GenBank/DDBJ whole genome shotgun (WGS) entry which is preliminary data.</text>
</comment>
<evidence type="ECO:0000313" key="2">
    <source>
        <dbReference type="Proteomes" id="UP000237271"/>
    </source>
</evidence>
<name>A0A2P4Y9Q3_9STRA</name>